<gene>
    <name evidence="2" type="ORF">FB466_0082</name>
</gene>
<evidence type="ECO:0000256" key="1">
    <source>
        <dbReference type="SAM" id="MobiDB-lite"/>
    </source>
</evidence>
<evidence type="ECO:0000313" key="3">
    <source>
        <dbReference type="Proteomes" id="UP000318331"/>
    </source>
</evidence>
<dbReference type="InterPro" id="IPR011990">
    <property type="entry name" value="TPR-like_helical_dom_sf"/>
</dbReference>
<dbReference type="EMBL" id="VFPN01000001">
    <property type="protein sequence ID" value="TQM65291.1"/>
    <property type="molecule type" value="Genomic_DNA"/>
</dbReference>
<feature type="compositionally biased region" description="Basic and acidic residues" evidence="1">
    <location>
        <begin position="97"/>
        <end position="214"/>
    </location>
</feature>
<feature type="compositionally biased region" description="Low complexity" evidence="1">
    <location>
        <begin position="23"/>
        <end position="42"/>
    </location>
</feature>
<evidence type="ECO:0000313" key="2">
    <source>
        <dbReference type="EMBL" id="TQM65291.1"/>
    </source>
</evidence>
<dbReference type="AlphaFoldDB" id="A0A543I418"/>
<protein>
    <recommendedName>
        <fullName evidence="4">Tetratricopeptide repeat protein</fullName>
    </recommendedName>
</protein>
<sequence length="609" mass="67899">MSENGQSDGDERQRPPRDTRGESSSYSRGKRFGSSSSSGGSRPQREDSASDGRSARSRSDQPRREGDRPQRSADRPYQSGHPSRSSADRSSSPTGRPRREGDRPVGKDNRTPRSDERAARVDRPRRDGERSQRGGDRPYSSDRPRRDDDRSQRSSDRSYRSGRPQRDDERPQRSGGERSYSSDRSRREGDRPSTNDRSQRPDRSFSYSRGEKPSRGQGSDRPNHRSSDGRSDGRGGRDREPSRYVRTDDKSGDRREYRELTEEEIRARELKSVRTRHEDPEFPADLQPKELNKGARFELKTLTQENADNVAMHLAMAARLIDSDPELAHQHAISASRRAGRIAIVRETLAITAYTIGDFGLALRELRTYRRISGKDDQLALMIDCERGLGRPEKALELGASVERSSLPVDVQVAVAIALSGARLDLGQTERALEELEISQLDPNRAYLFSPDLYSAYGEVLEDLGRLDEAALWSKRAEIAWEAIQEKYGHSETLDIVDVMDEELSYQVDAADAAARWEAEAPAREEARLAAEAASVAEEEALRAEAALYAEEDAAFAAEHGLPWPPESVMSTQVDDDDSTPVVGSVGDSSRTEGESHDGTVPVEAEDES</sequence>
<dbReference type="Proteomes" id="UP000318331">
    <property type="component" value="Unassembled WGS sequence"/>
</dbReference>
<dbReference type="Gene3D" id="1.25.40.10">
    <property type="entry name" value="Tetratricopeptide repeat domain"/>
    <property type="match status" value="1"/>
</dbReference>
<feature type="compositionally biased region" description="Basic and acidic residues" evidence="1">
    <location>
        <begin position="9"/>
        <end position="21"/>
    </location>
</feature>
<proteinExistence type="predicted"/>
<feature type="compositionally biased region" description="Basic and acidic residues" evidence="1">
    <location>
        <begin position="221"/>
        <end position="260"/>
    </location>
</feature>
<evidence type="ECO:0008006" key="4">
    <source>
        <dbReference type="Google" id="ProtNLM"/>
    </source>
</evidence>
<reference evidence="2 3" key="1">
    <citation type="submission" date="2019-06" db="EMBL/GenBank/DDBJ databases">
        <title>Sequencing the genomes of 1000 actinobacteria strains.</title>
        <authorList>
            <person name="Klenk H.-P."/>
        </authorList>
    </citation>
    <scope>NUCLEOTIDE SEQUENCE [LARGE SCALE GENOMIC DNA]</scope>
    <source>
        <strain evidence="2 3">DSM 18031</strain>
    </source>
</reference>
<organism evidence="2 3">
    <name type="scientific">Klugiella xanthotipulae</name>
    <dbReference type="NCBI Taxonomy" id="244735"/>
    <lineage>
        <taxon>Bacteria</taxon>
        <taxon>Bacillati</taxon>
        <taxon>Actinomycetota</taxon>
        <taxon>Actinomycetes</taxon>
        <taxon>Micrococcales</taxon>
        <taxon>Microbacteriaceae</taxon>
        <taxon>Klugiella</taxon>
    </lineage>
</organism>
<feature type="region of interest" description="Disordered" evidence="1">
    <location>
        <begin position="1"/>
        <end position="260"/>
    </location>
</feature>
<feature type="region of interest" description="Disordered" evidence="1">
    <location>
        <begin position="559"/>
        <end position="609"/>
    </location>
</feature>
<comment type="caution">
    <text evidence="2">The sequence shown here is derived from an EMBL/GenBank/DDBJ whole genome shotgun (WGS) entry which is preliminary data.</text>
</comment>
<name>A0A543I418_9MICO</name>
<feature type="compositionally biased region" description="Basic and acidic residues" evidence="1">
    <location>
        <begin position="43"/>
        <end position="74"/>
    </location>
</feature>
<keyword evidence="3" id="KW-1185">Reference proteome</keyword>
<accession>A0A543I418</accession>
<feature type="compositionally biased region" description="Low complexity" evidence="1">
    <location>
        <begin position="83"/>
        <end position="92"/>
    </location>
</feature>